<dbReference type="GO" id="GO:0000775">
    <property type="term" value="C:chromosome, centromeric region"/>
    <property type="evidence" value="ECO:0007669"/>
    <property type="project" value="UniProtKB-SubCell"/>
</dbReference>
<dbReference type="GO" id="GO:0005634">
    <property type="term" value="C:nucleus"/>
    <property type="evidence" value="ECO:0007669"/>
    <property type="project" value="UniProtKB-SubCell"/>
</dbReference>
<keyword evidence="6" id="KW-0539">Nucleus</keyword>
<evidence type="ECO:0000256" key="2">
    <source>
        <dbReference type="ARBA" id="ARBA00004584"/>
    </source>
</evidence>
<dbReference type="PANTHER" id="PTHR14401">
    <property type="entry name" value="CENTROMERE PROTEIN K"/>
    <property type="match status" value="1"/>
</dbReference>
<dbReference type="EMBL" id="JAGEUA010000002">
    <property type="protein sequence ID" value="KAL1005892.1"/>
    <property type="molecule type" value="Genomic_DNA"/>
</dbReference>
<comment type="similarity">
    <text evidence="3">Belongs to the CENP-K/MCM22 family.</text>
</comment>
<dbReference type="AlphaFoldDB" id="A0ABD0XZQ8"/>
<evidence type="ECO:0000313" key="9">
    <source>
        <dbReference type="EMBL" id="KAL1005892.1"/>
    </source>
</evidence>
<evidence type="ECO:0000256" key="1">
    <source>
        <dbReference type="ARBA" id="ARBA00004123"/>
    </source>
</evidence>
<evidence type="ECO:0000313" key="10">
    <source>
        <dbReference type="Proteomes" id="UP001557470"/>
    </source>
</evidence>
<evidence type="ECO:0000256" key="5">
    <source>
        <dbReference type="ARBA" id="ARBA00023054"/>
    </source>
</evidence>
<gene>
    <name evidence="9" type="ORF">UPYG_G00065220</name>
</gene>
<dbReference type="Proteomes" id="UP001557470">
    <property type="component" value="Unassembled WGS sequence"/>
</dbReference>
<name>A0ABD0XZQ8_UMBPY</name>
<keyword evidence="5" id="KW-0175">Coiled coil</keyword>
<dbReference type="PANTHER" id="PTHR14401:SF6">
    <property type="entry name" value="CENTROMERE PROTEIN K"/>
    <property type="match status" value="1"/>
</dbReference>
<accession>A0ABD0XZQ8</accession>
<dbReference type="Pfam" id="PF11802">
    <property type="entry name" value="CENP-K"/>
    <property type="match status" value="1"/>
</dbReference>
<evidence type="ECO:0000256" key="8">
    <source>
        <dbReference type="SAM" id="MobiDB-lite"/>
    </source>
</evidence>
<proteinExistence type="inferred from homology"/>
<feature type="region of interest" description="Disordered" evidence="8">
    <location>
        <begin position="1"/>
        <end position="22"/>
    </location>
</feature>
<comment type="subcellular location">
    <subcellularLocation>
        <location evidence="2">Chromosome</location>
        <location evidence="2">Centromere</location>
    </subcellularLocation>
    <subcellularLocation>
        <location evidence="1">Nucleus</location>
    </subcellularLocation>
</comment>
<feature type="compositionally biased region" description="Polar residues" evidence="8">
    <location>
        <begin position="1"/>
        <end position="17"/>
    </location>
</feature>
<protein>
    <recommendedName>
        <fullName evidence="11">Centromere protein K</fullName>
    </recommendedName>
</protein>
<evidence type="ECO:0008006" key="11">
    <source>
        <dbReference type="Google" id="ProtNLM"/>
    </source>
</evidence>
<evidence type="ECO:0000256" key="4">
    <source>
        <dbReference type="ARBA" id="ARBA00022454"/>
    </source>
</evidence>
<evidence type="ECO:0000256" key="6">
    <source>
        <dbReference type="ARBA" id="ARBA00023242"/>
    </source>
</evidence>
<dbReference type="InterPro" id="IPR020993">
    <property type="entry name" value="Centromere_CenpK"/>
</dbReference>
<sequence>MNSDGVQQDNVQPSDTQEPVLPSGSVPLYIGCSEAAQAELMNQCEDQFAQLELLQNKIVLEEPDSNENPEEQSINRLAAVAAELKMWQSIQPELLSTNSEVLLAIGTEELHKMNSQLELVLSCSEARRERLTESLKKEQAWLEEKKDVFRAATEQVVKQRLENERLSEHGVLQDTKKKILRLRDYQEKLAETLSDILEEHFPLPTNETNVNKKKKNIPLELNENLLSLHDILELLMNKILESPHDPYVPVDETFWPPYTEMLLRYGIALRHPEDCFKIRLENFF</sequence>
<keyword evidence="7" id="KW-0137">Centromere</keyword>
<reference evidence="9 10" key="1">
    <citation type="submission" date="2024-06" db="EMBL/GenBank/DDBJ databases">
        <authorList>
            <person name="Pan Q."/>
            <person name="Wen M."/>
            <person name="Jouanno E."/>
            <person name="Zahm M."/>
            <person name="Klopp C."/>
            <person name="Cabau C."/>
            <person name="Louis A."/>
            <person name="Berthelot C."/>
            <person name="Parey E."/>
            <person name="Roest Crollius H."/>
            <person name="Montfort J."/>
            <person name="Robinson-Rechavi M."/>
            <person name="Bouchez O."/>
            <person name="Lampietro C."/>
            <person name="Lopez Roques C."/>
            <person name="Donnadieu C."/>
            <person name="Postlethwait J."/>
            <person name="Bobe J."/>
            <person name="Verreycken H."/>
            <person name="Guiguen Y."/>
        </authorList>
    </citation>
    <scope>NUCLEOTIDE SEQUENCE [LARGE SCALE GENOMIC DNA]</scope>
    <source>
        <strain evidence="9">Up_M1</strain>
        <tissue evidence="9">Testis</tissue>
    </source>
</reference>
<keyword evidence="10" id="KW-1185">Reference proteome</keyword>
<evidence type="ECO:0000256" key="3">
    <source>
        <dbReference type="ARBA" id="ARBA00005795"/>
    </source>
</evidence>
<organism evidence="9 10">
    <name type="scientific">Umbra pygmaea</name>
    <name type="common">Eastern mudminnow</name>
    <dbReference type="NCBI Taxonomy" id="75934"/>
    <lineage>
        <taxon>Eukaryota</taxon>
        <taxon>Metazoa</taxon>
        <taxon>Chordata</taxon>
        <taxon>Craniata</taxon>
        <taxon>Vertebrata</taxon>
        <taxon>Euteleostomi</taxon>
        <taxon>Actinopterygii</taxon>
        <taxon>Neopterygii</taxon>
        <taxon>Teleostei</taxon>
        <taxon>Protacanthopterygii</taxon>
        <taxon>Esociformes</taxon>
        <taxon>Umbridae</taxon>
        <taxon>Umbra</taxon>
    </lineage>
</organism>
<comment type="caution">
    <text evidence="9">The sequence shown here is derived from an EMBL/GenBank/DDBJ whole genome shotgun (WGS) entry which is preliminary data.</text>
</comment>
<evidence type="ECO:0000256" key="7">
    <source>
        <dbReference type="ARBA" id="ARBA00023328"/>
    </source>
</evidence>
<keyword evidence="4" id="KW-0158">Chromosome</keyword>